<evidence type="ECO:0000256" key="3">
    <source>
        <dbReference type="ARBA" id="ARBA00023125"/>
    </source>
</evidence>
<dbReference type="PROSITE" id="PS50931">
    <property type="entry name" value="HTH_LYSR"/>
    <property type="match status" value="1"/>
</dbReference>
<name>A0A0B9FZK6_9GAMM</name>
<dbReference type="Pfam" id="PF00126">
    <property type="entry name" value="HTH_1"/>
    <property type="match status" value="1"/>
</dbReference>
<dbReference type="Pfam" id="PF03466">
    <property type="entry name" value="LysR_substrate"/>
    <property type="match status" value="1"/>
</dbReference>
<proteinExistence type="inferred from homology"/>
<gene>
    <name evidence="6" type="ORF">RJ45_19600</name>
</gene>
<dbReference type="CDD" id="cd05466">
    <property type="entry name" value="PBP2_LTTR_substrate"/>
    <property type="match status" value="1"/>
</dbReference>
<protein>
    <submittedName>
        <fullName evidence="6">LysR family transcriptional regulator</fullName>
    </submittedName>
</protein>
<dbReference type="GO" id="GO:0000976">
    <property type="term" value="F:transcription cis-regulatory region binding"/>
    <property type="evidence" value="ECO:0007669"/>
    <property type="project" value="TreeGrafter"/>
</dbReference>
<accession>A0A0B9FZK6</accession>
<dbReference type="Gene3D" id="1.10.10.10">
    <property type="entry name" value="Winged helix-like DNA-binding domain superfamily/Winged helix DNA-binding domain"/>
    <property type="match status" value="1"/>
</dbReference>
<dbReference type="Proteomes" id="UP000031278">
    <property type="component" value="Unassembled WGS sequence"/>
</dbReference>
<dbReference type="AlphaFoldDB" id="A0A0B9FZK6"/>
<evidence type="ECO:0000313" key="6">
    <source>
        <dbReference type="EMBL" id="KHT61973.1"/>
    </source>
</evidence>
<dbReference type="InterPro" id="IPR036390">
    <property type="entry name" value="WH_DNA-bd_sf"/>
</dbReference>
<dbReference type="InterPro" id="IPR005119">
    <property type="entry name" value="LysR_subst-bd"/>
</dbReference>
<dbReference type="PANTHER" id="PTHR30126">
    <property type="entry name" value="HTH-TYPE TRANSCRIPTIONAL REGULATOR"/>
    <property type="match status" value="1"/>
</dbReference>
<dbReference type="Gene3D" id="3.40.190.290">
    <property type="match status" value="1"/>
</dbReference>
<evidence type="ECO:0000313" key="7">
    <source>
        <dbReference type="Proteomes" id="UP000031278"/>
    </source>
</evidence>
<dbReference type="GO" id="GO:0003700">
    <property type="term" value="F:DNA-binding transcription factor activity"/>
    <property type="evidence" value="ECO:0007669"/>
    <property type="project" value="InterPro"/>
</dbReference>
<feature type="domain" description="HTH lysR-type" evidence="5">
    <location>
        <begin position="2"/>
        <end position="59"/>
    </location>
</feature>
<reference evidence="6 7" key="1">
    <citation type="submission" date="2014-12" db="EMBL/GenBank/DDBJ databases">
        <title>Genome sequencing of Photobacterium gaetbulicola AD005a.</title>
        <authorList>
            <person name="Adrian T.G.S."/>
            <person name="Chan K.G."/>
        </authorList>
    </citation>
    <scope>NUCLEOTIDE SEQUENCE [LARGE SCALE GENOMIC DNA]</scope>
    <source>
        <strain evidence="6 7">AD005a</strain>
    </source>
</reference>
<evidence type="ECO:0000256" key="1">
    <source>
        <dbReference type="ARBA" id="ARBA00009437"/>
    </source>
</evidence>
<dbReference type="SUPFAM" id="SSF46785">
    <property type="entry name" value="Winged helix' DNA-binding domain"/>
    <property type="match status" value="1"/>
</dbReference>
<comment type="caution">
    <text evidence="6">The sequence shown here is derived from an EMBL/GenBank/DDBJ whole genome shotgun (WGS) entry which is preliminary data.</text>
</comment>
<sequence>MFTLEQISAFTAVYHHGSYSAAARVLDKDRTTVREHVISLEDNLGLPLFTIVGRSARPTELAHRLYPRAEILARQAQEFTLTALAAFDHSLTTLNIYHDVLLPASMVIQIEQQAAEHFPQLQLNWLHRNRDETLNDLVSGEAHLAIMPHRGKIIPEKQIWYRSLGMLPLSIYVGKEHPLAAKEDVSLKDLQLNKQYISENHLRAGIDMMKISPHQHIISNNDVLIALLKHQGWAVLSRIFAEEYVESGELVELALTDIVNAHRHGLTLYYPTQLESDPTISQFIEWFTDYARQYMD</sequence>
<organism evidence="6 7">
    <name type="scientific">Photobacterium gaetbulicola</name>
    <dbReference type="NCBI Taxonomy" id="1295392"/>
    <lineage>
        <taxon>Bacteria</taxon>
        <taxon>Pseudomonadati</taxon>
        <taxon>Pseudomonadota</taxon>
        <taxon>Gammaproteobacteria</taxon>
        <taxon>Vibrionales</taxon>
        <taxon>Vibrionaceae</taxon>
        <taxon>Photobacterium</taxon>
    </lineage>
</organism>
<evidence type="ECO:0000256" key="4">
    <source>
        <dbReference type="ARBA" id="ARBA00023163"/>
    </source>
</evidence>
<dbReference type="PANTHER" id="PTHR30126:SF91">
    <property type="entry name" value="LYSR FAMILY TRANSCRIPTIONAL REGULATOR"/>
    <property type="match status" value="1"/>
</dbReference>
<dbReference type="EMBL" id="JWLZ01000186">
    <property type="protein sequence ID" value="KHT61973.1"/>
    <property type="molecule type" value="Genomic_DNA"/>
</dbReference>
<keyword evidence="4" id="KW-0804">Transcription</keyword>
<keyword evidence="3" id="KW-0238">DNA-binding</keyword>
<dbReference type="InterPro" id="IPR000847">
    <property type="entry name" value="LysR_HTH_N"/>
</dbReference>
<comment type="similarity">
    <text evidence="1">Belongs to the LysR transcriptional regulatory family.</text>
</comment>
<dbReference type="RefSeq" id="WP_039466210.1">
    <property type="nucleotide sequence ID" value="NZ_JWLZ01000186.1"/>
</dbReference>
<dbReference type="SUPFAM" id="SSF53850">
    <property type="entry name" value="Periplasmic binding protein-like II"/>
    <property type="match status" value="1"/>
</dbReference>
<evidence type="ECO:0000259" key="5">
    <source>
        <dbReference type="PROSITE" id="PS50931"/>
    </source>
</evidence>
<keyword evidence="2" id="KW-0805">Transcription regulation</keyword>
<dbReference type="InterPro" id="IPR036388">
    <property type="entry name" value="WH-like_DNA-bd_sf"/>
</dbReference>
<evidence type="ECO:0000256" key="2">
    <source>
        <dbReference type="ARBA" id="ARBA00023015"/>
    </source>
</evidence>